<evidence type="ECO:0000256" key="1">
    <source>
        <dbReference type="ARBA" id="ARBA00022598"/>
    </source>
</evidence>
<dbReference type="Gene3D" id="3.30.470.20">
    <property type="entry name" value="ATP-grasp fold, B domain"/>
    <property type="match status" value="1"/>
</dbReference>
<dbReference type="InterPro" id="IPR040570">
    <property type="entry name" value="LAL_C2"/>
</dbReference>
<dbReference type="InterPro" id="IPR052032">
    <property type="entry name" value="ATP-dep_AA_Ligase"/>
</dbReference>
<feature type="domain" description="ATP-grasp" evidence="5">
    <location>
        <begin position="114"/>
        <end position="302"/>
    </location>
</feature>
<organism evidence="6 7">
    <name type="scientific">Micromonospora sonchi</name>
    <dbReference type="NCBI Taxonomy" id="1763543"/>
    <lineage>
        <taxon>Bacteria</taxon>
        <taxon>Bacillati</taxon>
        <taxon>Actinomycetota</taxon>
        <taxon>Actinomycetes</taxon>
        <taxon>Micromonosporales</taxon>
        <taxon>Micromonosporaceae</taxon>
        <taxon>Micromonospora</taxon>
    </lineage>
</organism>
<dbReference type="GO" id="GO:0016874">
    <property type="term" value="F:ligase activity"/>
    <property type="evidence" value="ECO:0007669"/>
    <property type="project" value="UniProtKB-KW"/>
</dbReference>
<dbReference type="PROSITE" id="PS50975">
    <property type="entry name" value="ATP_GRASP"/>
    <property type="match status" value="1"/>
</dbReference>
<dbReference type="RefSeq" id="WP_229705774.1">
    <property type="nucleotide sequence ID" value="NZ_BMNB01000006.1"/>
</dbReference>
<dbReference type="Pfam" id="PF18603">
    <property type="entry name" value="LAL_C2"/>
    <property type="match status" value="1"/>
</dbReference>
<dbReference type="Pfam" id="PF13535">
    <property type="entry name" value="ATP-grasp_4"/>
    <property type="match status" value="1"/>
</dbReference>
<evidence type="ECO:0000313" key="6">
    <source>
        <dbReference type="EMBL" id="GGM34164.1"/>
    </source>
</evidence>
<comment type="caution">
    <text evidence="6">The sequence shown here is derived from an EMBL/GenBank/DDBJ whole genome shotgun (WGS) entry which is preliminary data.</text>
</comment>
<dbReference type="PANTHER" id="PTHR43585:SF2">
    <property type="entry name" value="ATP-GRASP ENZYME FSQD"/>
    <property type="match status" value="1"/>
</dbReference>
<evidence type="ECO:0000259" key="5">
    <source>
        <dbReference type="PROSITE" id="PS50975"/>
    </source>
</evidence>
<evidence type="ECO:0000256" key="4">
    <source>
        <dbReference type="PROSITE-ProRule" id="PRU00409"/>
    </source>
</evidence>
<keyword evidence="3 4" id="KW-0067">ATP-binding</keyword>
<dbReference type="PANTHER" id="PTHR43585">
    <property type="entry name" value="FUMIPYRROLE BIOSYNTHESIS PROTEIN C"/>
    <property type="match status" value="1"/>
</dbReference>
<evidence type="ECO:0000256" key="3">
    <source>
        <dbReference type="ARBA" id="ARBA00022840"/>
    </source>
</evidence>
<keyword evidence="2 4" id="KW-0547">Nucleotide-binding</keyword>
<name>A0A917TR33_9ACTN</name>
<dbReference type="EMBL" id="BMNB01000006">
    <property type="protein sequence ID" value="GGM34164.1"/>
    <property type="molecule type" value="Genomic_DNA"/>
</dbReference>
<dbReference type="SUPFAM" id="SSF56059">
    <property type="entry name" value="Glutathione synthetase ATP-binding domain-like"/>
    <property type="match status" value="1"/>
</dbReference>
<reference evidence="6" key="1">
    <citation type="journal article" date="2014" name="Int. J. Syst. Evol. Microbiol.">
        <title>Complete genome sequence of Corynebacterium casei LMG S-19264T (=DSM 44701T), isolated from a smear-ripened cheese.</title>
        <authorList>
            <consortium name="US DOE Joint Genome Institute (JGI-PGF)"/>
            <person name="Walter F."/>
            <person name="Albersmeier A."/>
            <person name="Kalinowski J."/>
            <person name="Ruckert C."/>
        </authorList>
    </citation>
    <scope>NUCLEOTIDE SEQUENCE</scope>
    <source>
        <strain evidence="6">CGMCC 4.7312</strain>
    </source>
</reference>
<dbReference type="InterPro" id="IPR011761">
    <property type="entry name" value="ATP-grasp"/>
</dbReference>
<reference evidence="6" key="2">
    <citation type="submission" date="2020-09" db="EMBL/GenBank/DDBJ databases">
        <authorList>
            <person name="Sun Q."/>
            <person name="Zhou Y."/>
        </authorList>
    </citation>
    <scope>NUCLEOTIDE SEQUENCE</scope>
    <source>
        <strain evidence="6">CGMCC 4.7312</strain>
    </source>
</reference>
<gene>
    <name evidence="6" type="ORF">GCM10011608_18280</name>
</gene>
<sequence length="398" mass="42101">MRELLLVGVGLMGRPYLAAARRLGVRVHVVETAAALAALPDQPDQPDHHTVTSGDSDEAWAAAAAAAAAARKPDGVVAFTEPQVLAAALVAETFAVPGPSLGAAVLSRNKALQRGRFAAAGIRQPEYLIAADLDDAREWAAARFPVVLKSLSSAGSVGVELVAGEREWADAVRRRAGETPLLVERAIEGPEYSWEALVHEGDVWFSSITAKATTGPPHFVETNHRTAASVDAATTAAVDDFGRSVLAALGMGSGIVHLEFRLADSGPTLMEVAVRMPGDYLMDLLSLTYGIDWFEMVVRLAMSMPLPERPPQRVAYAAAHFPLAEPGIITSIEGLDVVRAHPAVERAGVLARVGDALAPVVSSQQRRAYVLLAAGAPTELDDALDLARRSFVIRTRPA</sequence>
<protein>
    <recommendedName>
        <fullName evidence="5">ATP-grasp domain-containing protein</fullName>
    </recommendedName>
</protein>
<dbReference type="Gene3D" id="3.40.50.20">
    <property type="match status" value="1"/>
</dbReference>
<dbReference type="AlphaFoldDB" id="A0A917TR33"/>
<keyword evidence="1" id="KW-0436">Ligase</keyword>
<keyword evidence="7" id="KW-1185">Reference proteome</keyword>
<proteinExistence type="predicted"/>
<dbReference type="Proteomes" id="UP000608890">
    <property type="component" value="Unassembled WGS sequence"/>
</dbReference>
<dbReference type="GO" id="GO:0046872">
    <property type="term" value="F:metal ion binding"/>
    <property type="evidence" value="ECO:0007669"/>
    <property type="project" value="InterPro"/>
</dbReference>
<dbReference type="GO" id="GO:0005524">
    <property type="term" value="F:ATP binding"/>
    <property type="evidence" value="ECO:0007669"/>
    <property type="project" value="UniProtKB-UniRule"/>
</dbReference>
<evidence type="ECO:0000256" key="2">
    <source>
        <dbReference type="ARBA" id="ARBA00022741"/>
    </source>
</evidence>
<evidence type="ECO:0000313" key="7">
    <source>
        <dbReference type="Proteomes" id="UP000608890"/>
    </source>
</evidence>
<accession>A0A917TR33</accession>